<evidence type="ECO:0000256" key="1">
    <source>
        <dbReference type="ARBA" id="ARBA00008857"/>
    </source>
</evidence>
<dbReference type="GO" id="GO:0015074">
    <property type="term" value="P:DNA integration"/>
    <property type="evidence" value="ECO:0007669"/>
    <property type="project" value="UniProtKB-KW"/>
</dbReference>
<evidence type="ECO:0000256" key="4">
    <source>
        <dbReference type="ARBA" id="ARBA00023172"/>
    </source>
</evidence>
<dbReference type="InterPro" id="IPR002104">
    <property type="entry name" value="Integrase_catalytic"/>
</dbReference>
<evidence type="ECO:0000256" key="2">
    <source>
        <dbReference type="ARBA" id="ARBA00022908"/>
    </source>
</evidence>
<dbReference type="InterPro" id="IPR050808">
    <property type="entry name" value="Phage_Integrase"/>
</dbReference>
<dbReference type="Gene3D" id="1.10.443.10">
    <property type="entry name" value="Intergrase catalytic core"/>
    <property type="match status" value="1"/>
</dbReference>
<dbReference type="Gene3D" id="1.10.150.130">
    <property type="match status" value="1"/>
</dbReference>
<comment type="similarity">
    <text evidence="1">Belongs to the 'phage' integrase family.</text>
</comment>
<dbReference type="RefSeq" id="WP_021815414.1">
    <property type="nucleotide sequence ID" value="NZ_AUSW01000035.1"/>
</dbReference>
<evidence type="ECO:0000259" key="5">
    <source>
        <dbReference type="PROSITE" id="PS51898"/>
    </source>
</evidence>
<dbReference type="InterPro" id="IPR011010">
    <property type="entry name" value="DNA_brk_join_enz"/>
</dbReference>
<organism evidence="6 7">
    <name type="scientific">Psychrobacter aquaticus CMS 56</name>
    <dbReference type="NCBI Taxonomy" id="1354303"/>
    <lineage>
        <taxon>Bacteria</taxon>
        <taxon>Pseudomonadati</taxon>
        <taxon>Pseudomonadota</taxon>
        <taxon>Gammaproteobacteria</taxon>
        <taxon>Moraxellales</taxon>
        <taxon>Moraxellaceae</taxon>
        <taxon>Psychrobacter</taxon>
    </lineage>
</organism>
<dbReference type="eggNOG" id="COG0582">
    <property type="taxonomic scope" value="Bacteria"/>
</dbReference>
<dbReference type="InterPro" id="IPR053876">
    <property type="entry name" value="Phage_int_M"/>
</dbReference>
<dbReference type="PANTHER" id="PTHR30629">
    <property type="entry name" value="PROPHAGE INTEGRASE"/>
    <property type="match status" value="1"/>
</dbReference>
<sequence length="403" mass="46148">MAKTIKALTDTQVKQAKMQDKAYKLADGGGMYLYVTAMGAKSWRMNYVRPVTKKHATMTLGLYPDVSLAQAREQRKEIRALLAEGIDPQQQRIEDEREQLLQSNNTFSAIAEEYMSRKTHIAKSTTANNHRQLRRLNKFIGDIPIRDIKPIDVLDACRSAEAQGYLETAIKMRTMAGQVFRYGVQTARCERDITQDLIGALQVPVTKHHPTTIDPKELGVLLNAIDDYQGSFEVRTAIKLIPMLFVRAGELRYALWNDFCLDEGTWTFTPRKTQRRTGLSLIVPLPRQAIDLIRELSLHTRSKYLFPAVHTTVQPMSENTMNQALKRLGYDGTKQTIHGFRATARTLIVEKLKYPESLVEMQLGHNVRDMHGRAYNRTVFLDERRDMMQAWADYLDELKATND</sequence>
<dbReference type="GO" id="GO:0003677">
    <property type="term" value="F:DNA binding"/>
    <property type="evidence" value="ECO:0007669"/>
    <property type="project" value="UniProtKB-KW"/>
</dbReference>
<dbReference type="Proteomes" id="UP000016761">
    <property type="component" value="Unassembled WGS sequence"/>
</dbReference>
<dbReference type="InterPro" id="IPR025166">
    <property type="entry name" value="Integrase_DNA_bind_dom"/>
</dbReference>
<evidence type="ECO:0000313" key="6">
    <source>
        <dbReference type="EMBL" id="ERL54655.1"/>
    </source>
</evidence>
<dbReference type="PANTHER" id="PTHR30629:SF2">
    <property type="entry name" value="PROPHAGE INTEGRASE INTS-RELATED"/>
    <property type="match status" value="1"/>
</dbReference>
<evidence type="ECO:0000256" key="3">
    <source>
        <dbReference type="ARBA" id="ARBA00023125"/>
    </source>
</evidence>
<dbReference type="Pfam" id="PF13356">
    <property type="entry name" value="Arm-DNA-bind_3"/>
    <property type="match status" value="1"/>
</dbReference>
<dbReference type="Pfam" id="PF00589">
    <property type="entry name" value="Phage_integrase"/>
    <property type="match status" value="1"/>
</dbReference>
<accession>U4T2C5</accession>
<proteinExistence type="inferred from homology"/>
<dbReference type="SUPFAM" id="SSF56349">
    <property type="entry name" value="DNA breaking-rejoining enzymes"/>
    <property type="match status" value="1"/>
</dbReference>
<keyword evidence="4" id="KW-0233">DNA recombination</keyword>
<dbReference type="GO" id="GO:0006310">
    <property type="term" value="P:DNA recombination"/>
    <property type="evidence" value="ECO:0007669"/>
    <property type="project" value="UniProtKB-KW"/>
</dbReference>
<keyword evidence="2" id="KW-0229">DNA integration</keyword>
<evidence type="ECO:0000313" key="7">
    <source>
        <dbReference type="Proteomes" id="UP000016761"/>
    </source>
</evidence>
<keyword evidence="7" id="KW-1185">Reference proteome</keyword>
<name>U4T2C5_9GAMM</name>
<protein>
    <submittedName>
        <fullName evidence="6">Phage integrase family protein</fullName>
    </submittedName>
</protein>
<dbReference type="InterPro" id="IPR013762">
    <property type="entry name" value="Integrase-like_cat_sf"/>
</dbReference>
<comment type="caution">
    <text evidence="6">The sequence shown here is derived from an EMBL/GenBank/DDBJ whole genome shotgun (WGS) entry which is preliminary data.</text>
</comment>
<dbReference type="AlphaFoldDB" id="U4T2C5"/>
<dbReference type="InterPro" id="IPR010998">
    <property type="entry name" value="Integrase_recombinase_N"/>
</dbReference>
<dbReference type="PROSITE" id="PS51898">
    <property type="entry name" value="TYR_RECOMBINASE"/>
    <property type="match status" value="1"/>
</dbReference>
<feature type="domain" description="Tyr recombinase" evidence="5">
    <location>
        <begin position="208"/>
        <end position="389"/>
    </location>
</feature>
<dbReference type="InterPro" id="IPR038488">
    <property type="entry name" value="Integrase_DNA-bd_sf"/>
</dbReference>
<dbReference type="Gene3D" id="3.30.160.390">
    <property type="entry name" value="Integrase, DNA-binding domain"/>
    <property type="match status" value="1"/>
</dbReference>
<keyword evidence="3" id="KW-0238">DNA-binding</keyword>
<dbReference type="PATRIC" id="fig|1354303.4.peg.2761"/>
<dbReference type="OrthoDB" id="9795573at2"/>
<reference evidence="6 7" key="1">
    <citation type="journal article" date="2013" name="Genome Announc.">
        <title>Draft Genome Sequence of Psychrobacter aquaticus Strain CMS 56T, Isolated from a Cyanobacterial Mat Sample Collected from Water Bodies in the McMurdo Dry Valley Region of Antarctica.</title>
        <authorList>
            <person name="Reddy G.S."/>
            <person name="Ara S."/>
            <person name="Singh A."/>
            <person name="Kumar Pinnaka A."/>
            <person name="Shivaji S."/>
        </authorList>
    </citation>
    <scope>NUCLEOTIDE SEQUENCE [LARGE SCALE GENOMIC DNA]</scope>
    <source>
        <strain evidence="6 7">CMS 56</strain>
    </source>
</reference>
<dbReference type="Pfam" id="PF22022">
    <property type="entry name" value="Phage_int_M"/>
    <property type="match status" value="1"/>
</dbReference>
<gene>
    <name evidence="6" type="ORF">M917_2803</name>
</gene>
<dbReference type="EMBL" id="AUSW01000035">
    <property type="protein sequence ID" value="ERL54655.1"/>
    <property type="molecule type" value="Genomic_DNA"/>
</dbReference>
<dbReference type="CDD" id="cd00801">
    <property type="entry name" value="INT_P4_C"/>
    <property type="match status" value="1"/>
</dbReference>